<dbReference type="PANTHER" id="PTHR33677:SF5">
    <property type="entry name" value="TRANSCRIPTIONAL REPRESSOR FRMR"/>
    <property type="match status" value="1"/>
</dbReference>
<comment type="similarity">
    <text evidence="1">Belongs to the FrmR/RcnR family.</text>
</comment>
<evidence type="ECO:0008006" key="3">
    <source>
        <dbReference type="Google" id="ProtNLM"/>
    </source>
</evidence>
<reference evidence="2" key="1">
    <citation type="submission" date="2005-08" db="EMBL/GenBank/DDBJ databases">
        <title>Complete sequence of Chlorobium chlorochromatii CaD3.</title>
        <authorList>
            <person name="Copeland A."/>
            <person name="Lucas S."/>
            <person name="Lapidus A."/>
            <person name="Barry K."/>
            <person name="Detter J.C."/>
            <person name="Glavina T."/>
            <person name="Hammon N."/>
            <person name="Israni S."/>
            <person name="Pitluck S."/>
            <person name="Bryant D."/>
            <person name="Schmutz J."/>
            <person name="Larimer F."/>
            <person name="Land M."/>
            <person name="Kyrpides N."/>
            <person name="Ivanova N."/>
            <person name="Richardson P."/>
        </authorList>
    </citation>
    <scope>NUCLEOTIDE SEQUENCE [LARGE SCALE GENOMIC DNA]</scope>
    <source>
        <strain evidence="2">CaD3</strain>
    </source>
</reference>
<dbReference type="STRING" id="340177.Cag_0121"/>
<organism evidence="2">
    <name type="scientific">Chlorobium chlorochromatii (strain CaD3)</name>
    <dbReference type="NCBI Taxonomy" id="340177"/>
    <lineage>
        <taxon>Bacteria</taxon>
        <taxon>Pseudomonadati</taxon>
        <taxon>Chlorobiota</taxon>
        <taxon>Chlorobiia</taxon>
        <taxon>Chlorobiales</taxon>
        <taxon>Chlorobiaceae</taxon>
        <taxon>Chlorobium/Pelodictyon group</taxon>
        <taxon>Chlorobium</taxon>
    </lineage>
</organism>
<dbReference type="AlphaFoldDB" id="Q3AUC6"/>
<dbReference type="InterPro" id="IPR038390">
    <property type="entry name" value="Metal_Tscrpt_repr_sf"/>
</dbReference>
<dbReference type="CDD" id="cd10148">
    <property type="entry name" value="CsoR-like_DUF156"/>
    <property type="match status" value="1"/>
</dbReference>
<accession>Q3AUC6</accession>
<dbReference type="PANTHER" id="PTHR33677">
    <property type="entry name" value="TRANSCRIPTIONAL REPRESSOR FRMR-RELATED"/>
    <property type="match status" value="1"/>
</dbReference>
<evidence type="ECO:0000313" key="2">
    <source>
        <dbReference type="EMBL" id="ABB27399.1"/>
    </source>
</evidence>
<dbReference type="eggNOG" id="COG1937">
    <property type="taxonomic scope" value="Bacteria"/>
</dbReference>
<proteinExistence type="inferred from homology"/>
<dbReference type="InterPro" id="IPR003735">
    <property type="entry name" value="Metal_Tscrpt_repr"/>
</dbReference>
<protein>
    <recommendedName>
        <fullName evidence="3">Copper-sensing transcriptional repressor CsoR</fullName>
    </recommendedName>
</protein>
<dbReference type="Gene3D" id="1.20.58.1000">
    <property type="entry name" value="Metal-sensitive repressor, helix protomer"/>
    <property type="match status" value="1"/>
</dbReference>
<dbReference type="GO" id="GO:0045892">
    <property type="term" value="P:negative regulation of DNA-templated transcription"/>
    <property type="evidence" value="ECO:0007669"/>
    <property type="project" value="UniProtKB-ARBA"/>
</dbReference>
<dbReference type="GO" id="GO:0003677">
    <property type="term" value="F:DNA binding"/>
    <property type="evidence" value="ECO:0007669"/>
    <property type="project" value="InterPro"/>
</dbReference>
<evidence type="ECO:0000256" key="1">
    <source>
        <dbReference type="ARBA" id="ARBA00005260"/>
    </source>
</evidence>
<dbReference type="HOGENOM" id="CLU_130332_1_1_10"/>
<sequence>MVLMEQTTSQAQDVIVRLKKVSGQVDGLIKMLEREDECMRIITQFQAVKAALDSTFSLILHRNLRECVSRDNTESMERILKLISKQ</sequence>
<dbReference type="EMBL" id="CP000108">
    <property type="protein sequence ID" value="ABB27399.1"/>
    <property type="molecule type" value="Genomic_DNA"/>
</dbReference>
<name>Q3AUC6_CHLCH</name>
<dbReference type="Pfam" id="PF02583">
    <property type="entry name" value="Trns_repr_metal"/>
    <property type="match status" value="1"/>
</dbReference>
<gene>
    <name evidence="2" type="ordered locus">Cag_0121</name>
</gene>
<dbReference type="GO" id="GO:0046872">
    <property type="term" value="F:metal ion binding"/>
    <property type="evidence" value="ECO:0007669"/>
    <property type="project" value="InterPro"/>
</dbReference>
<dbReference type="KEGG" id="cch:Cag_0121"/>